<feature type="compositionally biased region" description="Basic and acidic residues" evidence="11">
    <location>
        <begin position="460"/>
        <end position="493"/>
    </location>
</feature>
<evidence type="ECO:0000313" key="12">
    <source>
        <dbReference type="EnsemblMetazoa" id="ENSAATROPP009968"/>
    </source>
</evidence>
<evidence type="ECO:0000256" key="1">
    <source>
        <dbReference type="ARBA" id="ARBA00004514"/>
    </source>
</evidence>
<organism evidence="12 13">
    <name type="scientific">Anopheles atroparvus</name>
    <name type="common">European mosquito</name>
    <dbReference type="NCBI Taxonomy" id="41427"/>
    <lineage>
        <taxon>Eukaryota</taxon>
        <taxon>Metazoa</taxon>
        <taxon>Ecdysozoa</taxon>
        <taxon>Arthropoda</taxon>
        <taxon>Hexapoda</taxon>
        <taxon>Insecta</taxon>
        <taxon>Pterygota</taxon>
        <taxon>Neoptera</taxon>
        <taxon>Endopterygota</taxon>
        <taxon>Diptera</taxon>
        <taxon>Nematocera</taxon>
        <taxon>Culicoidea</taxon>
        <taxon>Culicidae</taxon>
        <taxon>Anophelinae</taxon>
        <taxon>Anopheles</taxon>
    </lineage>
</organism>
<comment type="subcellular location">
    <subcellularLocation>
        <location evidence="1">Cytoplasm</location>
        <location evidence="1">Cytosol</location>
    </subcellularLocation>
</comment>
<comment type="function">
    <text evidence="6">Acts as a component of the translation initiation factor 2B (eIF2B) complex, which catalyzes the exchange of GDP for GTP on eukaryotic initiation factor 2 (eIF2) gamma subunit. Its guanine nucleotide exchange factor activity is repressed when bound to eIF2 complex phosphorylated on the alpha subunit, thereby limiting the amount of methionyl-initiator methionine tRNA available to the ribosome and consequently global translation is repressed.</text>
</comment>
<dbReference type="FunFam" id="3.40.50.10470:FF:000002">
    <property type="entry name" value="Probable translation initiation factor eIF-2B subunit delta"/>
    <property type="match status" value="1"/>
</dbReference>
<reference evidence="12" key="1">
    <citation type="submission" date="2024-04" db="UniProtKB">
        <authorList>
            <consortium name="EnsemblMetazoa"/>
        </authorList>
    </citation>
    <scope>IDENTIFICATION</scope>
    <source>
        <strain evidence="12">EBRO</strain>
    </source>
</reference>
<feature type="compositionally biased region" description="Basic residues" evidence="11">
    <location>
        <begin position="134"/>
        <end position="143"/>
    </location>
</feature>
<feature type="compositionally biased region" description="Polar residues" evidence="11">
    <location>
        <begin position="497"/>
        <end position="507"/>
    </location>
</feature>
<dbReference type="Proteomes" id="UP000075880">
    <property type="component" value="Unassembled WGS sequence"/>
</dbReference>
<proteinExistence type="inferred from homology"/>
<keyword evidence="4" id="KW-0396">Initiation factor</keyword>
<feature type="region of interest" description="Disordered" evidence="11">
    <location>
        <begin position="57"/>
        <end position="152"/>
    </location>
</feature>
<dbReference type="GO" id="GO:0003743">
    <property type="term" value="F:translation initiation factor activity"/>
    <property type="evidence" value="ECO:0007669"/>
    <property type="project" value="UniProtKB-KW"/>
</dbReference>
<feature type="region of interest" description="Disordered" evidence="11">
    <location>
        <begin position="343"/>
        <end position="392"/>
    </location>
</feature>
<dbReference type="GO" id="GO:0048513">
    <property type="term" value="P:animal organ development"/>
    <property type="evidence" value="ECO:0007669"/>
    <property type="project" value="UniProtKB-ARBA"/>
</dbReference>
<dbReference type="PANTHER" id="PTHR10233:SF14">
    <property type="entry name" value="TRANSLATION INITIATION FACTOR EIF-2B SUBUNIT DELTA"/>
    <property type="match status" value="1"/>
</dbReference>
<keyword evidence="3" id="KW-0963">Cytoplasm</keyword>
<dbReference type="GO" id="GO:0007417">
    <property type="term" value="P:central nervous system development"/>
    <property type="evidence" value="ECO:0007669"/>
    <property type="project" value="UniProtKB-ARBA"/>
</dbReference>
<evidence type="ECO:0000256" key="9">
    <source>
        <dbReference type="ARBA" id="ARBA00046432"/>
    </source>
</evidence>
<protein>
    <recommendedName>
        <fullName evidence="7">Translation initiation factor eIF2B subunit delta</fullName>
    </recommendedName>
    <alternativeName>
        <fullName evidence="8">eIF2B GDP-GTP exchange factor subunit delta</fullName>
    </alternativeName>
</protein>
<evidence type="ECO:0000313" key="13">
    <source>
        <dbReference type="Proteomes" id="UP000075880"/>
    </source>
</evidence>
<dbReference type="InterPro" id="IPR037171">
    <property type="entry name" value="NagB/RpiA_transferase-like"/>
</dbReference>
<dbReference type="EnsemblMetazoa" id="ENSAATROPT011037">
    <property type="protein sequence ID" value="ENSAATROPP009968"/>
    <property type="gene ID" value="ENSAATROPG008981"/>
</dbReference>
<evidence type="ECO:0000256" key="4">
    <source>
        <dbReference type="ARBA" id="ARBA00022540"/>
    </source>
</evidence>
<dbReference type="InterPro" id="IPR000649">
    <property type="entry name" value="IF-2B-related"/>
</dbReference>
<evidence type="ECO:0000256" key="8">
    <source>
        <dbReference type="ARBA" id="ARBA00044356"/>
    </source>
</evidence>
<comment type="subunit">
    <text evidence="9">Component of the translation initiation factor 2B (eIF2B) complex which is a heterodecamer of two sets of five different subunits: alpha, beta, gamma, delta and epsilon. Subunits alpha, beta and delta comprise a regulatory subcomplex and subunits epsilon and gamma comprise a catalytic subcomplex. Within the complex, the hexameric regulatory complex resides at the center, with the two heterodimeric catalytic subcomplexes bound on opposite sides.</text>
</comment>
<dbReference type="InterPro" id="IPR042529">
    <property type="entry name" value="IF_2B-like_C"/>
</dbReference>
<evidence type="ECO:0000256" key="3">
    <source>
        <dbReference type="ARBA" id="ARBA00022490"/>
    </source>
</evidence>
<feature type="region of interest" description="Disordered" evidence="11">
    <location>
        <begin position="317"/>
        <end position="336"/>
    </location>
</feature>
<evidence type="ECO:0000256" key="10">
    <source>
        <dbReference type="RuleBase" id="RU003814"/>
    </source>
</evidence>
<sequence>MLVLCFHLSLTFHRNKCWFSEDLSARPQLFNQLHIVPAFPRPHELLLRCKTRVLPSAVEKRNRSQKKSKSKEVKSAEHPVKPSTGEQAAVVEKENNPPAVVARAPAGEEQQQKANCTPASKEEETDVGPLARNPSRRRKRKPKNTREAKDNATVLESLTVEEVFPVGQPYSQAISQNLSIAPIKQAAGEKRGSSEKKTLVDVSKYTGIVDVDFHQIFPATTNPVIRNISLDEIFPGPEVFSFQESNINFGKLKNPALPAVVAIVTEQQTLRSNLYSELGLLDITSESVFPNDPLVGLKLPSETAGCSSFDLLKQQQDKAANMSARSGEAKSDKTREEILAEREAKKAAKLAAKNKNKEKPAAAQPEQREKAQPAKAHETKASAELSKSGTDGSICEKLKDLHISDETSVRVDKTSSRAAPTTASETKELSKAERKAQFEAKNPTLAKKGPEGAAKPTLSKAERRAIQEAQRAAKAEALQAKKRDPAPAKDGAKKSLPQKSAGSQGKTAPTGATPAVVKKSVVSLGVVGTGGPPRKHIVNLFNHLHRPKFAAGEIVNSPTLHPAVTKLGIQYAEGAVVGSKARCLAMLKMLNQLIHDYESPPEKEFGRSFEETLNTSAAYLQRCRPFSVSMTNALRHVKMYTRQLDGKVSDSEQKEFLLESIESYIRDQIEKAEEAICISVQEKIFDGDVILTYGCSSLIKHILEEANRRSKNFRVIIVNARPREEEHAMLEHLVQQGVKCTCVLINAVSYVMPEVTKVLLGAHALLANGSVMSRVGTAQIALVAKSYNVPVLVCCETHKFTERVQTDAFVYNEIGNPNDLVLAPRTRDLTEAKPMLAGWETLTSLTILNLHYDVTPPELVTAVVTEIAILPCTSVPVILRMKPSDVTY</sequence>
<dbReference type="SUPFAM" id="SSF100950">
    <property type="entry name" value="NagB/RpiA/CoA transferase-like"/>
    <property type="match status" value="1"/>
</dbReference>
<comment type="similarity">
    <text evidence="2 10">Belongs to the eIF-2B alpha/beta/delta subunits family.</text>
</comment>
<feature type="compositionally biased region" description="Basic and acidic residues" evidence="11">
    <location>
        <begin position="327"/>
        <end position="336"/>
    </location>
</feature>
<dbReference type="GO" id="GO:0005829">
    <property type="term" value="C:cytosol"/>
    <property type="evidence" value="ECO:0007669"/>
    <property type="project" value="UniProtKB-SubCell"/>
</dbReference>
<name>A0AAG5DGZ1_ANOAO</name>
<accession>A0AAG5DGZ1</accession>
<dbReference type="PANTHER" id="PTHR10233">
    <property type="entry name" value="TRANSLATION INITIATION FACTOR EIF-2B"/>
    <property type="match status" value="1"/>
</dbReference>
<feature type="compositionally biased region" description="Basic and acidic residues" evidence="11">
    <location>
        <begin position="70"/>
        <end position="80"/>
    </location>
</feature>
<evidence type="ECO:0000256" key="6">
    <source>
        <dbReference type="ARBA" id="ARBA00043898"/>
    </source>
</evidence>
<dbReference type="GO" id="GO:0005085">
    <property type="term" value="F:guanyl-nucleotide exchange factor activity"/>
    <property type="evidence" value="ECO:0007669"/>
    <property type="project" value="UniProtKB-ARBA"/>
</dbReference>
<evidence type="ECO:0000256" key="2">
    <source>
        <dbReference type="ARBA" id="ARBA00007251"/>
    </source>
</evidence>
<feature type="compositionally biased region" description="Basic and acidic residues" evidence="11">
    <location>
        <begin position="425"/>
        <end position="438"/>
    </location>
</feature>
<feature type="compositionally biased region" description="Basic and acidic residues" evidence="11">
    <location>
        <begin position="355"/>
        <end position="381"/>
    </location>
</feature>
<dbReference type="GO" id="GO:0140535">
    <property type="term" value="C:intracellular protein-containing complex"/>
    <property type="evidence" value="ECO:0007669"/>
    <property type="project" value="UniProtKB-ARBA"/>
</dbReference>
<dbReference type="Gene3D" id="3.40.50.10470">
    <property type="entry name" value="Translation initiation factor eif-2b, domain 2"/>
    <property type="match status" value="1"/>
</dbReference>
<evidence type="ECO:0000256" key="5">
    <source>
        <dbReference type="ARBA" id="ARBA00022917"/>
    </source>
</evidence>
<keyword evidence="13" id="KW-1185">Reference proteome</keyword>
<evidence type="ECO:0000256" key="11">
    <source>
        <dbReference type="SAM" id="MobiDB-lite"/>
    </source>
</evidence>
<evidence type="ECO:0000256" key="7">
    <source>
        <dbReference type="ARBA" id="ARBA00044147"/>
    </source>
</evidence>
<feature type="region of interest" description="Disordered" evidence="11">
    <location>
        <begin position="407"/>
        <end position="513"/>
    </location>
</feature>
<dbReference type="Pfam" id="PF01008">
    <property type="entry name" value="IF-2B"/>
    <property type="match status" value="1"/>
</dbReference>
<dbReference type="AlphaFoldDB" id="A0AAG5DGZ1"/>
<keyword evidence="5" id="KW-0648">Protein biosynthesis</keyword>